<dbReference type="Proteomes" id="UP000199322">
    <property type="component" value="Unassembled WGS sequence"/>
</dbReference>
<dbReference type="RefSeq" id="WP_091403072.1">
    <property type="nucleotide sequence ID" value="NZ_FMYV01000003.1"/>
</dbReference>
<proteinExistence type="predicted"/>
<dbReference type="Pfam" id="PF13181">
    <property type="entry name" value="TPR_8"/>
    <property type="match status" value="1"/>
</dbReference>
<dbReference type="InterPro" id="IPR011990">
    <property type="entry name" value="TPR-like_helical_dom_sf"/>
</dbReference>
<feature type="repeat" description="TPR" evidence="1">
    <location>
        <begin position="6"/>
        <end position="39"/>
    </location>
</feature>
<reference evidence="2 3" key="1">
    <citation type="submission" date="2016-10" db="EMBL/GenBank/DDBJ databases">
        <authorList>
            <person name="de Groot N.N."/>
        </authorList>
    </citation>
    <scope>NUCLEOTIDE SEQUENCE [LARGE SCALE GENOMIC DNA]</scope>
    <source>
        <strain evidence="2 3">WG14</strain>
    </source>
</reference>
<evidence type="ECO:0000313" key="2">
    <source>
        <dbReference type="EMBL" id="SDC32874.1"/>
    </source>
</evidence>
<dbReference type="PROSITE" id="PS50005">
    <property type="entry name" value="TPR"/>
    <property type="match status" value="1"/>
</dbReference>
<accession>A0A1G6KPH4</accession>
<evidence type="ECO:0000313" key="3">
    <source>
        <dbReference type="Proteomes" id="UP000199322"/>
    </source>
</evidence>
<sequence>MENNEALKFNKIGTELMNEKKYEKALEYFLKSISVDPDNPVYYHNAGVCLMIEEERERAISLFKEAIRRNIEIEESVYYLSKLLYETKKFEELINLKINIKNSSYLYEISIDKAKSLITYGRADEALKIINQLKINGFATQELDLLYNMIKNKI</sequence>
<gene>
    <name evidence="2" type="ORF">SAMN04488588_0835</name>
</gene>
<keyword evidence="1" id="KW-0802">TPR repeat</keyword>
<evidence type="ECO:0000256" key="1">
    <source>
        <dbReference type="PROSITE-ProRule" id="PRU00339"/>
    </source>
</evidence>
<dbReference type="Gene3D" id="1.25.40.10">
    <property type="entry name" value="Tetratricopeptide repeat domain"/>
    <property type="match status" value="1"/>
</dbReference>
<dbReference type="InterPro" id="IPR019734">
    <property type="entry name" value="TPR_rpt"/>
</dbReference>
<name>A0A1G6KPH4_9BACT</name>
<dbReference type="AlphaFoldDB" id="A0A1G6KPH4"/>
<dbReference type="EMBL" id="FMYV01000003">
    <property type="protein sequence ID" value="SDC32874.1"/>
    <property type="molecule type" value="Genomic_DNA"/>
</dbReference>
<dbReference type="STRING" id="28234.SAMN04488588_0835"/>
<organism evidence="2 3">
    <name type="scientific">Geotoga petraea</name>
    <dbReference type="NCBI Taxonomy" id="28234"/>
    <lineage>
        <taxon>Bacteria</taxon>
        <taxon>Thermotogati</taxon>
        <taxon>Thermotogota</taxon>
        <taxon>Thermotogae</taxon>
        <taxon>Petrotogales</taxon>
        <taxon>Petrotogaceae</taxon>
        <taxon>Geotoga</taxon>
    </lineage>
</organism>
<protein>
    <submittedName>
        <fullName evidence="2">TPR repeat-containing protein</fullName>
    </submittedName>
</protein>
<keyword evidence="3" id="KW-1185">Reference proteome</keyword>
<dbReference type="SMART" id="SM00028">
    <property type="entry name" value="TPR"/>
    <property type="match status" value="2"/>
</dbReference>
<dbReference type="SUPFAM" id="SSF48452">
    <property type="entry name" value="TPR-like"/>
    <property type="match status" value="1"/>
</dbReference>